<dbReference type="GO" id="GO:0016926">
    <property type="term" value="P:protein desumoylation"/>
    <property type="evidence" value="ECO:0007669"/>
    <property type="project" value="TreeGrafter"/>
</dbReference>
<dbReference type="Pfam" id="PF02902">
    <property type="entry name" value="Peptidase_C48"/>
    <property type="match status" value="1"/>
</dbReference>
<evidence type="ECO:0000313" key="6">
    <source>
        <dbReference type="EMBL" id="KAG2605184.1"/>
    </source>
</evidence>
<dbReference type="GO" id="GO:0005634">
    <property type="term" value="C:nucleus"/>
    <property type="evidence" value="ECO:0007669"/>
    <property type="project" value="TreeGrafter"/>
</dbReference>
<dbReference type="GO" id="GO:0016929">
    <property type="term" value="F:deSUMOylase activity"/>
    <property type="evidence" value="ECO:0007669"/>
    <property type="project" value="TreeGrafter"/>
</dbReference>
<evidence type="ECO:0000256" key="3">
    <source>
        <dbReference type="ARBA" id="ARBA00022801"/>
    </source>
</evidence>
<organism evidence="6 7">
    <name type="scientific">Panicum virgatum</name>
    <name type="common">Blackwell switchgrass</name>
    <dbReference type="NCBI Taxonomy" id="38727"/>
    <lineage>
        <taxon>Eukaryota</taxon>
        <taxon>Viridiplantae</taxon>
        <taxon>Streptophyta</taxon>
        <taxon>Embryophyta</taxon>
        <taxon>Tracheophyta</taxon>
        <taxon>Spermatophyta</taxon>
        <taxon>Magnoliopsida</taxon>
        <taxon>Liliopsida</taxon>
        <taxon>Poales</taxon>
        <taxon>Poaceae</taxon>
        <taxon>PACMAD clade</taxon>
        <taxon>Panicoideae</taxon>
        <taxon>Panicodae</taxon>
        <taxon>Paniceae</taxon>
        <taxon>Panicinae</taxon>
        <taxon>Panicum</taxon>
        <taxon>Panicum sect. Hiantes</taxon>
    </lineage>
</organism>
<evidence type="ECO:0000256" key="1">
    <source>
        <dbReference type="ARBA" id="ARBA00005234"/>
    </source>
</evidence>
<dbReference type="PANTHER" id="PTHR12606:SF141">
    <property type="entry name" value="GH15225P-RELATED"/>
    <property type="match status" value="1"/>
</dbReference>
<keyword evidence="3" id="KW-0378">Hydrolase</keyword>
<comment type="caution">
    <text evidence="6">The sequence shown here is derived from an EMBL/GenBank/DDBJ whole genome shotgun (WGS) entry which is preliminary data.</text>
</comment>
<proteinExistence type="inferred from homology"/>
<keyword evidence="7" id="KW-1185">Reference proteome</keyword>
<comment type="similarity">
    <text evidence="1">Belongs to the peptidase C48 family.</text>
</comment>
<dbReference type="GO" id="GO:0006508">
    <property type="term" value="P:proteolysis"/>
    <property type="evidence" value="ECO:0007669"/>
    <property type="project" value="UniProtKB-KW"/>
</dbReference>
<gene>
    <name evidence="6" type="ORF">PVAP13_4NG126219</name>
</gene>
<dbReference type="PROSITE" id="PS50600">
    <property type="entry name" value="ULP_PROTEASE"/>
    <property type="match status" value="1"/>
</dbReference>
<evidence type="ECO:0000259" key="5">
    <source>
        <dbReference type="PROSITE" id="PS50600"/>
    </source>
</evidence>
<dbReference type="PANTHER" id="PTHR12606">
    <property type="entry name" value="SENTRIN/SUMO-SPECIFIC PROTEASE"/>
    <property type="match status" value="1"/>
</dbReference>
<feature type="domain" description="Ubiquitin-like protease family profile" evidence="5">
    <location>
        <begin position="1"/>
        <end position="120"/>
    </location>
</feature>
<name>A0A8T0T7N9_PANVG</name>
<keyword evidence="2" id="KW-0645">Protease</keyword>
<dbReference type="SUPFAM" id="SSF54001">
    <property type="entry name" value="Cysteine proteinases"/>
    <property type="match status" value="1"/>
</dbReference>
<accession>A0A8T0T7N9</accession>
<keyword evidence="4" id="KW-0788">Thiol protease</keyword>
<protein>
    <recommendedName>
        <fullName evidence="5">Ubiquitin-like protease family profile domain-containing protein</fullName>
    </recommendedName>
</protein>
<dbReference type="EMBL" id="CM029044">
    <property type="protein sequence ID" value="KAG2605184.1"/>
    <property type="molecule type" value="Genomic_DNA"/>
</dbReference>
<dbReference type="Gene3D" id="3.40.395.10">
    <property type="entry name" value="Adenoviral Proteinase, Chain A"/>
    <property type="match status" value="1"/>
</dbReference>
<reference evidence="6" key="1">
    <citation type="submission" date="2020-05" db="EMBL/GenBank/DDBJ databases">
        <title>WGS assembly of Panicum virgatum.</title>
        <authorList>
            <person name="Lovell J.T."/>
            <person name="Jenkins J."/>
            <person name="Shu S."/>
            <person name="Juenger T.E."/>
            <person name="Schmutz J."/>
        </authorList>
    </citation>
    <scope>NUCLEOTIDE SEQUENCE</scope>
    <source>
        <strain evidence="6">AP13</strain>
    </source>
</reference>
<evidence type="ECO:0000256" key="2">
    <source>
        <dbReference type="ARBA" id="ARBA00022670"/>
    </source>
</evidence>
<evidence type="ECO:0000256" key="4">
    <source>
        <dbReference type="ARBA" id="ARBA00022807"/>
    </source>
</evidence>
<dbReference type="AlphaFoldDB" id="A0A8T0T7N9"/>
<dbReference type="Proteomes" id="UP000823388">
    <property type="component" value="Chromosome 4N"/>
</dbReference>
<evidence type="ECO:0000313" key="7">
    <source>
        <dbReference type="Proteomes" id="UP000823388"/>
    </source>
</evidence>
<sequence length="163" mass="19352">MSDSDDYSYVERCFNGAAFVLPLPLCEMLFFPVLYGEHWFFFVVDLKRKLFLFLDSYFSKDEQYSIYTRRKLISRFQRAWDMFVGSNAEFHRFKIAYPHVPKQENTCDCCVFLIKFMELWHPGANLRENFSSEDIPNIRIQIVNDLLTSVHIKANTDVVTKFA</sequence>
<dbReference type="InterPro" id="IPR003653">
    <property type="entry name" value="Peptidase_C48_C"/>
</dbReference>
<dbReference type="InterPro" id="IPR038765">
    <property type="entry name" value="Papain-like_cys_pep_sf"/>
</dbReference>